<feature type="transmembrane region" description="Helical" evidence="2">
    <location>
        <begin position="195"/>
        <end position="218"/>
    </location>
</feature>
<dbReference type="RefSeq" id="WP_008825364.1">
    <property type="nucleotide sequence ID" value="NZ_AFNU02000008.1"/>
</dbReference>
<evidence type="ECO:0000256" key="1">
    <source>
        <dbReference type="SAM" id="MobiDB-lite"/>
    </source>
</evidence>
<keyword evidence="2" id="KW-1133">Transmembrane helix</keyword>
<feature type="transmembrane region" description="Helical" evidence="2">
    <location>
        <begin position="360"/>
        <end position="382"/>
    </location>
</feature>
<name>F7PUG0_9MOLU</name>
<feature type="transmembrane region" description="Helical" evidence="2">
    <location>
        <begin position="901"/>
        <end position="918"/>
    </location>
</feature>
<evidence type="ECO:0008006" key="5">
    <source>
        <dbReference type="Google" id="ProtNLM"/>
    </source>
</evidence>
<feature type="transmembrane region" description="Helical" evidence="2">
    <location>
        <begin position="308"/>
        <end position="329"/>
    </location>
</feature>
<protein>
    <recommendedName>
        <fullName evidence="5">DUF2157 domain-containing protein</fullName>
    </recommendedName>
</protein>
<accession>F7PUG0</accession>
<organism evidence="3 4">
    <name type="scientific">Haloplasma contractile SSD-17B</name>
    <dbReference type="NCBI Taxonomy" id="1033810"/>
    <lineage>
        <taxon>Bacteria</taxon>
        <taxon>Bacillati</taxon>
        <taxon>Mycoplasmatota</taxon>
        <taxon>Mollicutes</taxon>
        <taxon>Haloplasmatales</taxon>
        <taxon>Haloplasmataceae</taxon>
        <taxon>Haloplasma</taxon>
    </lineage>
</organism>
<dbReference type="Proteomes" id="UP000005707">
    <property type="component" value="Unassembled WGS sequence"/>
</dbReference>
<feature type="transmembrane region" description="Helical" evidence="2">
    <location>
        <begin position="279"/>
        <end position="296"/>
    </location>
</feature>
<feature type="transmembrane region" description="Helical" evidence="2">
    <location>
        <begin position="645"/>
        <end position="663"/>
    </location>
</feature>
<dbReference type="InParanoid" id="F7PUG0"/>
<feature type="transmembrane region" description="Helical" evidence="2">
    <location>
        <begin position="335"/>
        <end position="353"/>
    </location>
</feature>
<feature type="transmembrane region" description="Helical" evidence="2">
    <location>
        <begin position="747"/>
        <end position="770"/>
    </location>
</feature>
<feature type="compositionally biased region" description="Basic and acidic residues" evidence="1">
    <location>
        <begin position="40"/>
        <end position="59"/>
    </location>
</feature>
<feature type="region of interest" description="Disordered" evidence="1">
    <location>
        <begin position="40"/>
        <end position="127"/>
    </location>
</feature>
<dbReference type="OrthoDB" id="1815069at2"/>
<feature type="transmembrane region" description="Helical" evidence="2">
    <location>
        <begin position="424"/>
        <end position="442"/>
    </location>
</feature>
<dbReference type="STRING" id="1033810.HLPCO_002250"/>
<keyword evidence="2" id="KW-0472">Membrane</keyword>
<feature type="transmembrane region" description="Helical" evidence="2">
    <location>
        <begin position="394"/>
        <end position="412"/>
    </location>
</feature>
<evidence type="ECO:0000313" key="4">
    <source>
        <dbReference type="Proteomes" id="UP000005707"/>
    </source>
</evidence>
<proteinExistence type="predicted"/>
<feature type="transmembrane region" description="Helical" evidence="2">
    <location>
        <begin position="924"/>
        <end position="941"/>
    </location>
</feature>
<feature type="transmembrane region" description="Helical" evidence="2">
    <location>
        <begin position="710"/>
        <end position="727"/>
    </location>
</feature>
<feature type="transmembrane region" description="Helical" evidence="2">
    <location>
        <begin position="589"/>
        <end position="608"/>
    </location>
</feature>
<dbReference type="EMBL" id="AFNU02000008">
    <property type="protein sequence ID" value="ERJ11767.1"/>
    <property type="molecule type" value="Genomic_DNA"/>
</dbReference>
<reference evidence="3 4" key="1">
    <citation type="journal article" date="2011" name="J. Bacteriol.">
        <title>Genome sequence of Haloplasma contractile, an unusual contractile bacterium from a deep-sea anoxic brine lake.</title>
        <authorList>
            <person name="Antunes A."/>
            <person name="Alam I."/>
            <person name="El Dorry H."/>
            <person name="Siam R."/>
            <person name="Robertson A."/>
            <person name="Bajic V.B."/>
            <person name="Stingl U."/>
        </authorList>
    </citation>
    <scope>NUCLEOTIDE SEQUENCE [LARGE SCALE GENOMIC DNA]</scope>
    <source>
        <strain evidence="3 4">SSD-17B</strain>
    </source>
</reference>
<feature type="transmembrane region" description="Helical" evidence="2">
    <location>
        <begin position="164"/>
        <end position="183"/>
    </location>
</feature>
<feature type="transmembrane region" description="Helical" evidence="2">
    <location>
        <begin position="946"/>
        <end position="963"/>
    </location>
</feature>
<feature type="transmembrane region" description="Helical" evidence="2">
    <location>
        <begin position="614"/>
        <end position="633"/>
    </location>
</feature>
<feature type="transmembrane region" description="Helical" evidence="2">
    <location>
        <begin position="558"/>
        <end position="577"/>
    </location>
</feature>
<evidence type="ECO:0000313" key="3">
    <source>
        <dbReference type="EMBL" id="ERJ11767.1"/>
    </source>
</evidence>
<comment type="caution">
    <text evidence="3">The sequence shown here is derived from an EMBL/GenBank/DDBJ whole genome shotgun (WGS) entry which is preliminary data.</text>
</comment>
<feature type="transmembrane region" description="Helical" evidence="2">
    <location>
        <begin position="533"/>
        <end position="552"/>
    </location>
</feature>
<feature type="transmembrane region" description="Helical" evidence="2">
    <location>
        <begin position="870"/>
        <end position="892"/>
    </location>
</feature>
<feature type="transmembrane region" description="Helical" evidence="2">
    <location>
        <begin position="975"/>
        <end position="994"/>
    </location>
</feature>
<feature type="transmembrane region" description="Helical" evidence="2">
    <location>
        <begin position="474"/>
        <end position="495"/>
    </location>
</feature>
<feature type="transmembrane region" description="Helical" evidence="2">
    <location>
        <begin position="683"/>
        <end position="703"/>
    </location>
</feature>
<feature type="transmembrane region" description="Helical" evidence="2">
    <location>
        <begin position="840"/>
        <end position="858"/>
    </location>
</feature>
<feature type="transmembrane region" description="Helical" evidence="2">
    <location>
        <begin position="791"/>
        <end position="809"/>
    </location>
</feature>
<feature type="transmembrane region" description="Helical" evidence="2">
    <location>
        <begin position="230"/>
        <end position="247"/>
    </location>
</feature>
<feature type="transmembrane region" description="Helical" evidence="2">
    <location>
        <begin position="134"/>
        <end position="158"/>
    </location>
</feature>
<feature type="compositionally biased region" description="Basic and acidic residues" evidence="1">
    <location>
        <begin position="72"/>
        <end position="112"/>
    </location>
</feature>
<reference evidence="3 4" key="2">
    <citation type="journal article" date="2013" name="PLoS ONE">
        <title>INDIGO - INtegrated Data Warehouse of MIcrobial GenOmes with Examples from the Red Sea Extremophiles.</title>
        <authorList>
            <person name="Alam I."/>
            <person name="Antunes A."/>
            <person name="Kamau A.A."/>
            <person name="Ba Alawi W."/>
            <person name="Kalkatawi M."/>
            <person name="Stingl U."/>
            <person name="Bajic V.B."/>
        </authorList>
    </citation>
    <scope>NUCLEOTIDE SEQUENCE [LARGE SCALE GENOMIC DNA]</scope>
    <source>
        <strain evidence="3 4">SSD-17B</strain>
    </source>
</reference>
<evidence type="ECO:0000256" key="2">
    <source>
        <dbReference type="SAM" id="Phobius"/>
    </source>
</evidence>
<sequence>MEEHNSKQELNHQQIFKSELRKMLNKGALNQQQYEAILHRYERTYKEPNHHKERTKEQNDGQDATQLSTNRQLKEQHEHQERHDQQEQHEQEERHDQHEQHEQQEQQERQDQQEQPTTTAEVTKRKHVNPKDTYQTMLLTIGVLLVLLAGVVFATTSWDAYDNFIKLVFLSSGSVIFFLASIIAEKKLKIEKTGLAFWSLGSLYIPILFLGIGFFGLFGDYLSLQGEGRYLLGFIATLVAAPIYYYSSIKYNDMIFSYVTLTCISLLFAFIGLQVYENILFMLLILSSVNAINLLVGKKIYNQAIIKYLNPYILANMILLSASIVFITSFVEKNVFGFVFYLIMIASYIVTHYKNETIHSLFSIFSGIMITLTGVYATHSLFRVLDYDVLSTPYYVSMFAMFTLFYFGLYYFNRLESLKNLKHPCLITMSIGITVLFVFNLVEMDATYNTIYLLISLGLSLLVYLREQANGYKTVYGISMYVLYVGVIFQSYFSINQHVNISLFNYFNSGYISLFLLILLLRRLKQDIAFIHIRILLVSLIPLLLVTTTWVYNNEHYVGIPYILMNHIILLTCFILYNKLFNPIQYERGMILIGNFVNITFTVFYVLTRIEFKNALDLTFLIATLIILLVSFVLKKEWRLVTNHYLLGSLFITLIYNTHRFKFNVSQSYLYWDWMIEAKFDQAIVVINFTAVTLALMILLRLIHKLRYTFLIPFALGLATTVVYSLAGVLTHHSVYDFEPIELKGAAAWIQIGFALILFILGNIVFRQLYRVESYNKDQENSTFTIRYDALHIDYYFILSVVNLFVAYSLADGDFITLLIIDLILAGSLFYQVLRTSNKFLHKVIIALGSYMLLIPYGRFINEIMDINHVIFAELIIIPIILVTAFICQWVFKEYIMKSRFADGVIVLISLGMLLTDVFHTDDLTNAILFFILTLVLIVYGYAKHYIAYFIIGVVYLAIFVLYETRNFWTNIPWWAYLLLAGLILIFISSLNEIEKRYEFSLKEKIKGIVKRLNK</sequence>
<feature type="transmembrane region" description="Helical" evidence="2">
    <location>
        <begin position="448"/>
        <end position="465"/>
    </location>
</feature>
<feature type="transmembrane region" description="Helical" evidence="2">
    <location>
        <begin position="501"/>
        <end position="521"/>
    </location>
</feature>
<feature type="compositionally biased region" description="Polar residues" evidence="1">
    <location>
        <begin position="61"/>
        <end position="71"/>
    </location>
</feature>
<keyword evidence="4" id="KW-1185">Reference proteome</keyword>
<keyword evidence="2" id="KW-0812">Transmembrane</keyword>
<dbReference type="eggNOG" id="COG3115">
    <property type="taxonomic scope" value="Bacteria"/>
</dbReference>
<dbReference type="AlphaFoldDB" id="F7PUG0"/>
<feature type="transmembrane region" description="Helical" evidence="2">
    <location>
        <begin position="815"/>
        <end position="833"/>
    </location>
</feature>
<feature type="transmembrane region" description="Helical" evidence="2">
    <location>
        <begin position="254"/>
        <end position="273"/>
    </location>
</feature>
<gene>
    <name evidence="3" type="ORF">HLPCO_002250</name>
</gene>